<dbReference type="GO" id="GO:0005829">
    <property type="term" value="C:cytosol"/>
    <property type="evidence" value="ECO:0007669"/>
    <property type="project" value="TreeGrafter"/>
</dbReference>
<evidence type="ECO:0000256" key="5">
    <source>
        <dbReference type="ARBA" id="ARBA00023080"/>
    </source>
</evidence>
<keyword evidence="5 9" id="KW-0546">Nucleotide metabolism</keyword>
<dbReference type="HAMAP" id="MF_00540">
    <property type="entry name" value="A_deaminase"/>
    <property type="match status" value="1"/>
</dbReference>
<protein>
    <recommendedName>
        <fullName evidence="1 9">Adenosine deaminase</fullName>
        <ecNumber evidence="1 9">3.5.4.4</ecNumber>
    </recommendedName>
    <alternativeName>
        <fullName evidence="6 9">Adenosine aminohydrolase</fullName>
    </alternativeName>
</protein>
<feature type="active site" description="Proton donor" evidence="9">
    <location>
        <position position="210"/>
    </location>
</feature>
<feature type="domain" description="Adenosine deaminase" evidence="10">
    <location>
        <begin position="14"/>
        <end position="351"/>
    </location>
</feature>
<accession>A0A317CX24</accession>
<evidence type="ECO:0000256" key="2">
    <source>
        <dbReference type="ARBA" id="ARBA00022723"/>
    </source>
</evidence>
<dbReference type="GO" id="GO:0043103">
    <property type="term" value="P:hypoxanthine salvage"/>
    <property type="evidence" value="ECO:0007669"/>
    <property type="project" value="TreeGrafter"/>
</dbReference>
<evidence type="ECO:0000256" key="9">
    <source>
        <dbReference type="HAMAP-Rule" id="MF_00540"/>
    </source>
</evidence>
<dbReference type="GO" id="GO:0006154">
    <property type="term" value="P:adenosine catabolic process"/>
    <property type="evidence" value="ECO:0007669"/>
    <property type="project" value="TreeGrafter"/>
</dbReference>
<dbReference type="Gene3D" id="3.20.20.140">
    <property type="entry name" value="Metal-dependent hydrolases"/>
    <property type="match status" value="1"/>
</dbReference>
<evidence type="ECO:0000256" key="6">
    <source>
        <dbReference type="ARBA" id="ARBA00031852"/>
    </source>
</evidence>
<dbReference type="InterPro" id="IPR006330">
    <property type="entry name" value="Ado/ade_deaminase"/>
</dbReference>
<evidence type="ECO:0000256" key="8">
    <source>
        <dbReference type="ARBA" id="ARBA00049213"/>
    </source>
</evidence>
<comment type="catalytic activity">
    <reaction evidence="7">
        <text>adenosine + H2O + H(+) = inosine + NH4(+)</text>
        <dbReference type="Rhea" id="RHEA:24408"/>
        <dbReference type="ChEBI" id="CHEBI:15377"/>
        <dbReference type="ChEBI" id="CHEBI:15378"/>
        <dbReference type="ChEBI" id="CHEBI:16335"/>
        <dbReference type="ChEBI" id="CHEBI:17596"/>
        <dbReference type="ChEBI" id="CHEBI:28938"/>
        <dbReference type="EC" id="3.5.4.4"/>
    </reaction>
    <physiologicalReaction direction="left-to-right" evidence="7">
        <dbReference type="Rhea" id="RHEA:24409"/>
    </physiologicalReaction>
</comment>
<dbReference type="EC" id="3.5.4.4" evidence="1 9"/>
<comment type="cofactor">
    <cofactor evidence="9">
        <name>Zn(2+)</name>
        <dbReference type="ChEBI" id="CHEBI:29105"/>
    </cofactor>
    <text evidence="9">Binds 1 zinc ion per subunit.</text>
</comment>
<dbReference type="GO" id="GO:0009168">
    <property type="term" value="P:purine ribonucleoside monophosphate biosynthetic process"/>
    <property type="evidence" value="ECO:0007669"/>
    <property type="project" value="UniProtKB-UniRule"/>
</dbReference>
<dbReference type="AlphaFoldDB" id="A0A317CX24"/>
<keyword evidence="2 9" id="KW-0479">Metal-binding</keyword>
<feature type="binding site" evidence="9">
    <location>
        <position position="23"/>
    </location>
    <ligand>
        <name>substrate</name>
    </ligand>
</feature>
<evidence type="ECO:0000313" key="11">
    <source>
        <dbReference type="EMBL" id="PWR07141.1"/>
    </source>
</evidence>
<dbReference type="PANTHER" id="PTHR11409:SF43">
    <property type="entry name" value="ADENOSINE DEAMINASE"/>
    <property type="match status" value="1"/>
</dbReference>
<feature type="binding site" evidence="9">
    <location>
        <position position="180"/>
    </location>
    <ligand>
        <name>substrate</name>
    </ligand>
</feature>
<dbReference type="GO" id="GO:0004000">
    <property type="term" value="F:adenosine deaminase activity"/>
    <property type="evidence" value="ECO:0007669"/>
    <property type="project" value="UniProtKB-UniRule"/>
</dbReference>
<dbReference type="FunFam" id="3.20.20.140:FF:000020">
    <property type="entry name" value="Adenosine deaminase"/>
    <property type="match status" value="1"/>
</dbReference>
<keyword evidence="12" id="KW-1185">Reference proteome</keyword>
<evidence type="ECO:0000313" key="12">
    <source>
        <dbReference type="Proteomes" id="UP000245410"/>
    </source>
</evidence>
<dbReference type="OrthoDB" id="9779574at2"/>
<dbReference type="InterPro" id="IPR028893">
    <property type="entry name" value="A_deaminase"/>
</dbReference>
<comment type="function">
    <text evidence="9">Catalyzes the hydrolytic deamination of adenosine and 2-deoxyadenosine.</text>
</comment>
<dbReference type="RefSeq" id="WP_109818942.1">
    <property type="nucleotide sequence ID" value="NZ_QGKR01000229.1"/>
</dbReference>
<evidence type="ECO:0000256" key="7">
    <source>
        <dbReference type="ARBA" id="ARBA00047989"/>
    </source>
</evidence>
<name>A0A317CX24_9ACTN</name>
<dbReference type="GO" id="GO:0009117">
    <property type="term" value="P:nucleotide metabolic process"/>
    <property type="evidence" value="ECO:0007669"/>
    <property type="project" value="UniProtKB-KW"/>
</dbReference>
<keyword evidence="3 9" id="KW-0378">Hydrolase</keyword>
<comment type="catalytic activity">
    <reaction evidence="8">
        <text>2'-deoxyadenosine + H2O + H(+) = 2'-deoxyinosine + NH4(+)</text>
        <dbReference type="Rhea" id="RHEA:28190"/>
        <dbReference type="ChEBI" id="CHEBI:15377"/>
        <dbReference type="ChEBI" id="CHEBI:15378"/>
        <dbReference type="ChEBI" id="CHEBI:17256"/>
        <dbReference type="ChEBI" id="CHEBI:28938"/>
        <dbReference type="ChEBI" id="CHEBI:28997"/>
        <dbReference type="EC" id="3.5.4.4"/>
    </reaction>
    <physiologicalReaction direction="left-to-right" evidence="8">
        <dbReference type="Rhea" id="RHEA:28191"/>
    </physiologicalReaction>
</comment>
<comment type="caution">
    <text evidence="9">Lacks conserved residue(s) required for the propagation of feature annotation.</text>
</comment>
<dbReference type="NCBIfam" id="TIGR01430">
    <property type="entry name" value="aden_deam"/>
    <property type="match status" value="1"/>
</dbReference>
<dbReference type="InterPro" id="IPR001365">
    <property type="entry name" value="A_deaminase_dom"/>
</dbReference>
<evidence type="ECO:0000259" key="10">
    <source>
        <dbReference type="Pfam" id="PF00962"/>
    </source>
</evidence>
<feature type="binding site" evidence="9">
    <location>
        <position position="207"/>
    </location>
    <ligand>
        <name>Zn(2+)</name>
        <dbReference type="ChEBI" id="CHEBI:29105"/>
        <note>catalytic</note>
    </ligand>
</feature>
<gene>
    <name evidence="9" type="primary">add</name>
    <name evidence="11" type="ORF">DKT68_20065</name>
</gene>
<proteinExistence type="inferred from homology"/>
<dbReference type="PANTHER" id="PTHR11409">
    <property type="entry name" value="ADENOSINE DEAMINASE"/>
    <property type="match status" value="1"/>
</dbReference>
<dbReference type="SUPFAM" id="SSF51556">
    <property type="entry name" value="Metallo-dependent hydrolases"/>
    <property type="match status" value="1"/>
</dbReference>
<feature type="site" description="Important for catalytic activity" evidence="9">
    <location>
        <position position="231"/>
    </location>
</feature>
<dbReference type="GO" id="GO:0008270">
    <property type="term" value="F:zinc ion binding"/>
    <property type="evidence" value="ECO:0007669"/>
    <property type="project" value="UniProtKB-UniRule"/>
</dbReference>
<dbReference type="Proteomes" id="UP000245410">
    <property type="component" value="Unassembled WGS sequence"/>
</dbReference>
<feature type="binding site" evidence="9">
    <location>
        <position position="297"/>
    </location>
    <ligand>
        <name>Zn(2+)</name>
        <dbReference type="ChEBI" id="CHEBI:29105"/>
        <note>catalytic</note>
    </ligand>
</feature>
<feature type="binding site" evidence="9">
    <location>
        <position position="21"/>
    </location>
    <ligand>
        <name>substrate</name>
    </ligand>
</feature>
<dbReference type="GO" id="GO:0046103">
    <property type="term" value="P:inosine biosynthetic process"/>
    <property type="evidence" value="ECO:0007669"/>
    <property type="project" value="TreeGrafter"/>
</dbReference>
<dbReference type="GO" id="GO:0046936">
    <property type="term" value="F:2'-deoxyadenosine deaminase activity"/>
    <property type="evidence" value="ECO:0007669"/>
    <property type="project" value="RHEA"/>
</dbReference>
<sequence length="359" mass="39396">MVATIRYEDIVKVPKALLHDHLDGGLRPATIVELAAEVGHELPTTDPVALGRWFVDAADSGSLERYLETFAHTVAVMQTAPALRRVARECALDLAADGVVYAEVRFAPEQHLEQDLSLDEVVEAVLAGFAEGTAQAVEAGLSIRVGTLLTAMRHAARSQEIAELAVRHRDAGVVGFDIAGAEAGFPPTRHLDAFEYLQRENFHFTIHAGEAFGLPSIWQAIQWCGADRLGHGVRIVDDITPGEVPVLGRLAAYVRDKRIPLELCPSSNVQTGAVDSIADHPIGLLRDLRFRATVNTDNRLMSGTSMSREMALLVETFGYGWRELQWFTINAMKSAFIPFDERLRIIDEVIKPAYAKLLA</sequence>
<evidence type="ECO:0000256" key="4">
    <source>
        <dbReference type="ARBA" id="ARBA00022833"/>
    </source>
</evidence>
<feature type="binding site" evidence="9">
    <location>
        <position position="21"/>
    </location>
    <ligand>
        <name>Zn(2+)</name>
        <dbReference type="ChEBI" id="CHEBI:29105"/>
        <note>catalytic</note>
    </ligand>
</feature>
<comment type="similarity">
    <text evidence="9">Belongs to the metallo-dependent hydrolases superfamily. Adenosine and AMP deaminases family. Adenosine deaminase subfamily.</text>
</comment>
<dbReference type="InterPro" id="IPR032466">
    <property type="entry name" value="Metal_Hydrolase"/>
</dbReference>
<feature type="binding site" evidence="9">
    <location>
        <position position="19"/>
    </location>
    <ligand>
        <name>Zn(2+)</name>
        <dbReference type="ChEBI" id="CHEBI:29105"/>
        <note>catalytic</note>
    </ligand>
</feature>
<dbReference type="EMBL" id="QGKR01000229">
    <property type="protein sequence ID" value="PWR07141.1"/>
    <property type="molecule type" value="Genomic_DNA"/>
</dbReference>
<dbReference type="Pfam" id="PF00962">
    <property type="entry name" value="A_deaminase"/>
    <property type="match status" value="1"/>
</dbReference>
<dbReference type="NCBIfam" id="NF006847">
    <property type="entry name" value="PRK09358.1-2"/>
    <property type="match status" value="1"/>
</dbReference>
<organism evidence="11 12">
    <name type="scientific">Micromonospora acroterricola</name>
    <dbReference type="NCBI Taxonomy" id="2202421"/>
    <lineage>
        <taxon>Bacteria</taxon>
        <taxon>Bacillati</taxon>
        <taxon>Actinomycetota</taxon>
        <taxon>Actinomycetes</taxon>
        <taxon>Micromonosporales</taxon>
        <taxon>Micromonosporaceae</taxon>
        <taxon>Micromonospora</taxon>
    </lineage>
</organism>
<keyword evidence="4 9" id="KW-0862">Zinc</keyword>
<evidence type="ECO:0000256" key="1">
    <source>
        <dbReference type="ARBA" id="ARBA00012784"/>
    </source>
</evidence>
<comment type="caution">
    <text evidence="11">The sequence shown here is derived from an EMBL/GenBank/DDBJ whole genome shotgun (WGS) entry which is preliminary data.</text>
</comment>
<reference evidence="11 12" key="1">
    <citation type="submission" date="2018-05" db="EMBL/GenBank/DDBJ databases">
        <title>Micromonospora atacamensis sp. nov., a novel actinobacteria isolated from high altitude Atacama Desert soil.</title>
        <authorList>
            <person name="Carro L."/>
            <person name="Golinska P."/>
            <person name="Klenk H.-P."/>
            <person name="Goodfellow M."/>
        </authorList>
    </citation>
    <scope>NUCLEOTIDE SEQUENCE [LARGE SCALE GENOMIC DNA]</scope>
    <source>
        <strain evidence="11 12">5R2A7</strain>
    </source>
</reference>
<evidence type="ECO:0000256" key="3">
    <source>
        <dbReference type="ARBA" id="ARBA00022801"/>
    </source>
</evidence>